<dbReference type="EMBL" id="OU503051">
    <property type="protein sequence ID" value="CAI9778390.1"/>
    <property type="molecule type" value="Genomic_DNA"/>
</dbReference>
<organism evidence="5 6">
    <name type="scientific">Fraxinus pennsylvanica</name>
    <dbReference type="NCBI Taxonomy" id="56036"/>
    <lineage>
        <taxon>Eukaryota</taxon>
        <taxon>Viridiplantae</taxon>
        <taxon>Streptophyta</taxon>
        <taxon>Embryophyta</taxon>
        <taxon>Tracheophyta</taxon>
        <taxon>Spermatophyta</taxon>
        <taxon>Magnoliopsida</taxon>
        <taxon>eudicotyledons</taxon>
        <taxon>Gunneridae</taxon>
        <taxon>Pentapetalae</taxon>
        <taxon>asterids</taxon>
        <taxon>lamiids</taxon>
        <taxon>Lamiales</taxon>
        <taxon>Oleaceae</taxon>
        <taxon>Oleeae</taxon>
        <taxon>Fraxinus</taxon>
    </lineage>
</organism>
<evidence type="ECO:0000256" key="4">
    <source>
        <dbReference type="ARBA" id="ARBA00022927"/>
    </source>
</evidence>
<dbReference type="Gene3D" id="1.25.10.10">
    <property type="entry name" value="Leucine-rich Repeat Variant"/>
    <property type="match status" value="1"/>
</dbReference>
<keyword evidence="6" id="KW-1185">Reference proteome</keyword>
<keyword evidence="3" id="KW-0677">Repeat</keyword>
<dbReference type="InterPro" id="IPR000225">
    <property type="entry name" value="Armadillo"/>
</dbReference>
<name>A0AAD2E8E6_9LAMI</name>
<evidence type="ECO:0000313" key="5">
    <source>
        <dbReference type="EMBL" id="CAI9778390.1"/>
    </source>
</evidence>
<dbReference type="GO" id="GO:0015031">
    <property type="term" value="P:protein transport"/>
    <property type="evidence" value="ECO:0007669"/>
    <property type="project" value="UniProtKB-KW"/>
</dbReference>
<accession>A0AAD2E8E6</accession>
<evidence type="ECO:0000256" key="3">
    <source>
        <dbReference type="ARBA" id="ARBA00022737"/>
    </source>
</evidence>
<dbReference type="PANTHER" id="PTHR23316">
    <property type="entry name" value="IMPORTIN ALPHA"/>
    <property type="match status" value="1"/>
</dbReference>
<dbReference type="SMART" id="SM00185">
    <property type="entry name" value="ARM"/>
    <property type="match status" value="2"/>
</dbReference>
<protein>
    <submittedName>
        <fullName evidence="5">Uncharacterized protein</fullName>
    </submittedName>
</protein>
<evidence type="ECO:0000256" key="2">
    <source>
        <dbReference type="ARBA" id="ARBA00022448"/>
    </source>
</evidence>
<dbReference type="Proteomes" id="UP000834106">
    <property type="component" value="Chromosome 16"/>
</dbReference>
<comment type="similarity">
    <text evidence="1">Belongs to the importin alpha family.</text>
</comment>
<gene>
    <name evidence="5" type="ORF">FPE_LOCUS25820</name>
</gene>
<evidence type="ECO:0000256" key="1">
    <source>
        <dbReference type="ARBA" id="ARBA00010394"/>
    </source>
</evidence>
<dbReference type="SUPFAM" id="SSF48371">
    <property type="entry name" value="ARM repeat"/>
    <property type="match status" value="1"/>
</dbReference>
<evidence type="ECO:0000313" key="6">
    <source>
        <dbReference type="Proteomes" id="UP000834106"/>
    </source>
</evidence>
<dbReference type="InterPro" id="IPR016024">
    <property type="entry name" value="ARM-type_fold"/>
</dbReference>
<reference evidence="5" key="1">
    <citation type="submission" date="2023-05" db="EMBL/GenBank/DDBJ databases">
        <authorList>
            <person name="Huff M."/>
        </authorList>
    </citation>
    <scope>NUCLEOTIDE SEQUENCE</scope>
</reference>
<keyword evidence="2" id="KW-0813">Transport</keyword>
<sequence>MGLYANKEIVPGVVSRLLEFLNRYDYPPLQCEAALALEGIFNYSLDNINDNINVLIDQGVIPILASLLRSPKDDLRKQAINMLGIIANDSTQSRDLILSHGVFNTLVAQVNDKTELSIIRSTVKTLSLFCLTQPRFEFELEQVKTALHPLVLLIHTGDDEVIRNVCYVLYYLIDEREDIIQAVIDAGVFRHLIELLL</sequence>
<keyword evidence="4" id="KW-0653">Protein transport</keyword>
<proteinExistence type="inferred from homology"/>
<dbReference type="InterPro" id="IPR011989">
    <property type="entry name" value="ARM-like"/>
</dbReference>
<dbReference type="Pfam" id="PF00514">
    <property type="entry name" value="Arm"/>
    <property type="match status" value="1"/>
</dbReference>
<dbReference type="AlphaFoldDB" id="A0AAD2E8E6"/>